<dbReference type="EMBL" id="JADYXP020000002">
    <property type="protein sequence ID" value="KAL0131589.1"/>
    <property type="molecule type" value="Genomic_DNA"/>
</dbReference>
<comment type="caution">
    <text evidence="1">The sequence shown here is derived from an EMBL/GenBank/DDBJ whole genome shotgun (WGS) entry which is preliminary data.</text>
</comment>
<dbReference type="Proteomes" id="UP001430953">
    <property type="component" value="Unassembled WGS sequence"/>
</dbReference>
<sequence length="93" mass="10469">MNCHYAVVDERICRLFTIQSYFSLLYDICIARNYYAAVPPLSTAPQQCRALGYVKKNSISGRRVVSPRRHGLLVVQFGSDGPLNIAVSNNFFP</sequence>
<reference evidence="1 2" key="1">
    <citation type="submission" date="2023-03" db="EMBL/GenBank/DDBJ databases">
        <title>High recombination rates correlate with genetic variation in Cardiocondyla obscurior ants.</title>
        <authorList>
            <person name="Errbii M."/>
        </authorList>
    </citation>
    <scope>NUCLEOTIDE SEQUENCE [LARGE SCALE GENOMIC DNA]</scope>
    <source>
        <strain evidence="1">Alpha-2009</strain>
        <tissue evidence="1">Whole body</tissue>
    </source>
</reference>
<accession>A0AAW2GWH6</accession>
<keyword evidence="2" id="KW-1185">Reference proteome</keyword>
<gene>
    <name evidence="1" type="ORF">PUN28_002847</name>
</gene>
<proteinExistence type="predicted"/>
<protein>
    <submittedName>
        <fullName evidence="1">Uncharacterized protein</fullName>
    </submittedName>
</protein>
<organism evidence="1 2">
    <name type="scientific">Cardiocondyla obscurior</name>
    <dbReference type="NCBI Taxonomy" id="286306"/>
    <lineage>
        <taxon>Eukaryota</taxon>
        <taxon>Metazoa</taxon>
        <taxon>Ecdysozoa</taxon>
        <taxon>Arthropoda</taxon>
        <taxon>Hexapoda</taxon>
        <taxon>Insecta</taxon>
        <taxon>Pterygota</taxon>
        <taxon>Neoptera</taxon>
        <taxon>Endopterygota</taxon>
        <taxon>Hymenoptera</taxon>
        <taxon>Apocrita</taxon>
        <taxon>Aculeata</taxon>
        <taxon>Formicoidea</taxon>
        <taxon>Formicidae</taxon>
        <taxon>Myrmicinae</taxon>
        <taxon>Cardiocondyla</taxon>
    </lineage>
</organism>
<evidence type="ECO:0000313" key="1">
    <source>
        <dbReference type="EMBL" id="KAL0131589.1"/>
    </source>
</evidence>
<evidence type="ECO:0000313" key="2">
    <source>
        <dbReference type="Proteomes" id="UP001430953"/>
    </source>
</evidence>
<name>A0AAW2GWH6_9HYME</name>
<dbReference type="AlphaFoldDB" id="A0AAW2GWH6"/>